<protein>
    <recommendedName>
        <fullName evidence="3">Aspartic peptidase DDI1-type domain-containing protein</fullName>
    </recommendedName>
</protein>
<evidence type="ECO:0008006" key="3">
    <source>
        <dbReference type="Google" id="ProtNLM"/>
    </source>
</evidence>
<dbReference type="CDD" id="cd00303">
    <property type="entry name" value="retropepsin_like"/>
    <property type="match status" value="1"/>
</dbReference>
<dbReference type="Gene3D" id="2.40.70.10">
    <property type="entry name" value="Acid Proteases"/>
    <property type="match status" value="1"/>
</dbReference>
<dbReference type="OrthoDB" id="1417277at2759"/>
<name>A0A371G7P1_MUCPR</name>
<organism evidence="1 2">
    <name type="scientific">Mucuna pruriens</name>
    <name type="common">Velvet bean</name>
    <name type="synonym">Dolichos pruriens</name>
    <dbReference type="NCBI Taxonomy" id="157652"/>
    <lineage>
        <taxon>Eukaryota</taxon>
        <taxon>Viridiplantae</taxon>
        <taxon>Streptophyta</taxon>
        <taxon>Embryophyta</taxon>
        <taxon>Tracheophyta</taxon>
        <taxon>Spermatophyta</taxon>
        <taxon>Magnoliopsida</taxon>
        <taxon>eudicotyledons</taxon>
        <taxon>Gunneridae</taxon>
        <taxon>Pentapetalae</taxon>
        <taxon>rosids</taxon>
        <taxon>fabids</taxon>
        <taxon>Fabales</taxon>
        <taxon>Fabaceae</taxon>
        <taxon>Papilionoideae</taxon>
        <taxon>50 kb inversion clade</taxon>
        <taxon>NPAAA clade</taxon>
        <taxon>indigoferoid/millettioid clade</taxon>
        <taxon>Phaseoleae</taxon>
        <taxon>Mucuna</taxon>
    </lineage>
</organism>
<dbReference type="EMBL" id="QJKJ01006481">
    <property type="protein sequence ID" value="RDX86576.1"/>
    <property type="molecule type" value="Genomic_DNA"/>
</dbReference>
<feature type="non-terminal residue" evidence="1">
    <location>
        <position position="1"/>
    </location>
</feature>
<evidence type="ECO:0000313" key="2">
    <source>
        <dbReference type="Proteomes" id="UP000257109"/>
    </source>
</evidence>
<dbReference type="InterPro" id="IPR021109">
    <property type="entry name" value="Peptidase_aspartic_dom_sf"/>
</dbReference>
<keyword evidence="2" id="KW-1185">Reference proteome</keyword>
<dbReference type="PANTHER" id="PTHR33067">
    <property type="entry name" value="RNA-DIRECTED DNA POLYMERASE-RELATED"/>
    <property type="match status" value="1"/>
</dbReference>
<dbReference type="AlphaFoldDB" id="A0A371G7P1"/>
<proteinExistence type="predicted"/>
<dbReference type="Proteomes" id="UP000257109">
    <property type="component" value="Unassembled WGS sequence"/>
</dbReference>
<accession>A0A371G7P1</accession>
<sequence>MSPTRKTTPINIPFVEVNAQIPNNAKFVKNIMSNKNKLEEFEMVNLIEECYVVVLKKLSPKLRDPRCFSIPCTMSNSHFKKALCDLGASINLMSYYEPQPTNISLQLVNRTITHPLDITEDVLVKVGKFIFPTNFVILDMEEDDERKLTLRLGNEEVDFKFFNSYKILLPLISCNCVQALHIFNREISGNNPDTRKSFLET</sequence>
<dbReference type="PANTHER" id="PTHR33067:SF9">
    <property type="entry name" value="RNA-DIRECTED DNA POLYMERASE"/>
    <property type="match status" value="1"/>
</dbReference>
<comment type="caution">
    <text evidence="1">The sequence shown here is derived from an EMBL/GenBank/DDBJ whole genome shotgun (WGS) entry which is preliminary data.</text>
</comment>
<gene>
    <name evidence="1" type="ORF">CR513_32080</name>
</gene>
<reference evidence="1" key="1">
    <citation type="submission" date="2018-05" db="EMBL/GenBank/DDBJ databases">
        <title>Draft genome of Mucuna pruriens seed.</title>
        <authorList>
            <person name="Nnadi N.E."/>
            <person name="Vos R."/>
            <person name="Hasami M.H."/>
            <person name="Devisetty U.K."/>
            <person name="Aguiy J.C."/>
        </authorList>
    </citation>
    <scope>NUCLEOTIDE SEQUENCE [LARGE SCALE GENOMIC DNA]</scope>
    <source>
        <strain evidence="1">JCA_2017</strain>
    </source>
</reference>
<evidence type="ECO:0000313" key="1">
    <source>
        <dbReference type="EMBL" id="RDX86576.1"/>
    </source>
</evidence>